<dbReference type="PROSITE" id="PS00027">
    <property type="entry name" value="HOMEOBOX_1"/>
    <property type="match status" value="1"/>
</dbReference>
<evidence type="ECO:0000256" key="2">
    <source>
        <dbReference type="ARBA" id="ARBA00023125"/>
    </source>
</evidence>
<keyword evidence="3 5" id="KW-0371">Homeobox</keyword>
<dbReference type="InterPro" id="IPR050848">
    <property type="entry name" value="Homeobox_TF"/>
</dbReference>
<dbReference type="GO" id="GO:0000981">
    <property type="term" value="F:DNA-binding transcription factor activity, RNA polymerase II-specific"/>
    <property type="evidence" value="ECO:0007669"/>
    <property type="project" value="InterPro"/>
</dbReference>
<feature type="region of interest" description="Disordered" evidence="7">
    <location>
        <begin position="232"/>
        <end position="257"/>
    </location>
</feature>
<dbReference type="OrthoDB" id="6159439at2759"/>
<dbReference type="InterPro" id="IPR017970">
    <property type="entry name" value="Homeobox_CS"/>
</dbReference>
<keyword evidence="2 5" id="KW-0238">DNA-binding</keyword>
<dbReference type="PROSITE" id="PS50071">
    <property type="entry name" value="HOMEOBOX_2"/>
    <property type="match status" value="1"/>
</dbReference>
<dbReference type="InterPro" id="IPR001356">
    <property type="entry name" value="HD"/>
</dbReference>
<evidence type="ECO:0000256" key="4">
    <source>
        <dbReference type="ARBA" id="ARBA00023242"/>
    </source>
</evidence>
<dbReference type="GO" id="GO:0005634">
    <property type="term" value="C:nucleus"/>
    <property type="evidence" value="ECO:0007669"/>
    <property type="project" value="UniProtKB-SubCell"/>
</dbReference>
<dbReference type="PRINTS" id="PR00024">
    <property type="entry name" value="HOMEOBOX"/>
</dbReference>
<keyword evidence="4 5" id="KW-0539">Nucleus</keyword>
<evidence type="ECO:0000256" key="3">
    <source>
        <dbReference type="ARBA" id="ARBA00023155"/>
    </source>
</evidence>
<feature type="domain" description="Homeobox" evidence="8">
    <location>
        <begin position="142"/>
        <end position="202"/>
    </location>
</feature>
<feature type="region of interest" description="Disordered" evidence="7">
    <location>
        <begin position="14"/>
        <end position="43"/>
    </location>
</feature>
<dbReference type="Proteomes" id="UP000192578">
    <property type="component" value="Unassembled WGS sequence"/>
</dbReference>
<sequence length="257" mass="29003">MILTSSPYIIMASSPRTGHSSRFSASSTASSSSSPIISPSEREKMISERARKFSIESLMTSSSVDAAVGPLMSPSNRLQTFPVPAQQSHPLMFPWLARLPPTDRQPFIPTLGGHLPHHIADPAAFARCNYSGIRNRRTRKANFDRKPRQAYTTKQLERLESEFRMDKYLTVSKRIDLADLLDLTEAQVKTWFQNRRTKWKKQMNASNRSAGSYSNPFWPIPIMQSTSPVIGGATYPISDSPPDHDLSAYDKRQHHRN</sequence>
<evidence type="ECO:0000256" key="5">
    <source>
        <dbReference type="PROSITE-ProRule" id="PRU00108"/>
    </source>
</evidence>
<dbReference type="PANTHER" id="PTHR24333:SF9">
    <property type="entry name" value="HOMEOBOX DOMAIN-CONTAINING PROTEIN"/>
    <property type="match status" value="1"/>
</dbReference>
<dbReference type="GO" id="GO:0003677">
    <property type="term" value="F:DNA binding"/>
    <property type="evidence" value="ECO:0007669"/>
    <property type="project" value="UniProtKB-UniRule"/>
</dbReference>
<evidence type="ECO:0000256" key="1">
    <source>
        <dbReference type="ARBA" id="ARBA00004123"/>
    </source>
</evidence>
<dbReference type="Gene3D" id="1.10.10.60">
    <property type="entry name" value="Homeodomain-like"/>
    <property type="match status" value="1"/>
</dbReference>
<dbReference type="SUPFAM" id="SSF46689">
    <property type="entry name" value="Homeodomain-like"/>
    <property type="match status" value="1"/>
</dbReference>
<dbReference type="InterPro" id="IPR020479">
    <property type="entry name" value="HD_metazoa"/>
</dbReference>
<feature type="DNA-binding region" description="Homeobox" evidence="5">
    <location>
        <begin position="144"/>
        <end position="203"/>
    </location>
</feature>
<name>A0A1W0WPK2_HYPEX</name>
<dbReference type="CDD" id="cd00086">
    <property type="entry name" value="homeodomain"/>
    <property type="match status" value="1"/>
</dbReference>
<comment type="subcellular location">
    <subcellularLocation>
        <location evidence="1 5 6">Nucleus</location>
    </subcellularLocation>
</comment>
<evidence type="ECO:0000256" key="6">
    <source>
        <dbReference type="RuleBase" id="RU000682"/>
    </source>
</evidence>
<evidence type="ECO:0000256" key="7">
    <source>
        <dbReference type="SAM" id="MobiDB-lite"/>
    </source>
</evidence>
<feature type="compositionally biased region" description="Basic and acidic residues" evidence="7">
    <location>
        <begin position="241"/>
        <end position="251"/>
    </location>
</feature>
<proteinExistence type="predicted"/>
<accession>A0A1W0WPK2</accession>
<dbReference type="SMART" id="SM00389">
    <property type="entry name" value="HOX"/>
    <property type="match status" value="1"/>
</dbReference>
<evidence type="ECO:0000259" key="8">
    <source>
        <dbReference type="PROSITE" id="PS50071"/>
    </source>
</evidence>
<organism evidence="9 10">
    <name type="scientific">Hypsibius exemplaris</name>
    <name type="common">Freshwater tardigrade</name>
    <dbReference type="NCBI Taxonomy" id="2072580"/>
    <lineage>
        <taxon>Eukaryota</taxon>
        <taxon>Metazoa</taxon>
        <taxon>Ecdysozoa</taxon>
        <taxon>Tardigrada</taxon>
        <taxon>Eutardigrada</taxon>
        <taxon>Parachela</taxon>
        <taxon>Hypsibioidea</taxon>
        <taxon>Hypsibiidae</taxon>
        <taxon>Hypsibius</taxon>
    </lineage>
</organism>
<gene>
    <name evidence="9" type="ORF">BV898_08719</name>
</gene>
<evidence type="ECO:0000313" key="9">
    <source>
        <dbReference type="EMBL" id="OQV17138.1"/>
    </source>
</evidence>
<dbReference type="PANTHER" id="PTHR24333">
    <property type="entry name" value="HOMEO BOX HB9 LIKE A-RELATED"/>
    <property type="match status" value="1"/>
</dbReference>
<dbReference type="AlphaFoldDB" id="A0A1W0WPK2"/>
<keyword evidence="10" id="KW-1185">Reference proteome</keyword>
<evidence type="ECO:0000313" key="10">
    <source>
        <dbReference type="Proteomes" id="UP000192578"/>
    </source>
</evidence>
<feature type="compositionally biased region" description="Low complexity" evidence="7">
    <location>
        <begin position="20"/>
        <end position="39"/>
    </location>
</feature>
<protein>
    <submittedName>
        <fullName evidence="9">Homeobox protein ceh-19</fullName>
    </submittedName>
</protein>
<dbReference type="InterPro" id="IPR009057">
    <property type="entry name" value="Homeodomain-like_sf"/>
</dbReference>
<comment type="caution">
    <text evidence="9">The sequence shown here is derived from an EMBL/GenBank/DDBJ whole genome shotgun (WGS) entry which is preliminary data.</text>
</comment>
<reference evidence="10" key="1">
    <citation type="submission" date="2017-01" db="EMBL/GenBank/DDBJ databases">
        <title>Comparative genomics of anhydrobiosis in the tardigrade Hypsibius dujardini.</title>
        <authorList>
            <person name="Yoshida Y."/>
            <person name="Koutsovoulos G."/>
            <person name="Laetsch D."/>
            <person name="Stevens L."/>
            <person name="Kumar S."/>
            <person name="Horikawa D."/>
            <person name="Ishino K."/>
            <person name="Komine S."/>
            <person name="Tomita M."/>
            <person name="Blaxter M."/>
            <person name="Arakawa K."/>
        </authorList>
    </citation>
    <scope>NUCLEOTIDE SEQUENCE [LARGE SCALE GENOMIC DNA]</scope>
    <source>
        <strain evidence="10">Z151</strain>
    </source>
</reference>
<dbReference type="EMBL" id="MTYJ01000065">
    <property type="protein sequence ID" value="OQV17138.1"/>
    <property type="molecule type" value="Genomic_DNA"/>
</dbReference>
<dbReference type="Pfam" id="PF00046">
    <property type="entry name" value="Homeodomain"/>
    <property type="match status" value="1"/>
</dbReference>